<gene>
    <name evidence="4" type="primary">CCDC107</name>
</gene>
<name>A0A6P5JH64_PHACI</name>
<feature type="signal peptide" evidence="2">
    <location>
        <begin position="1"/>
        <end position="18"/>
    </location>
</feature>
<keyword evidence="2" id="KW-0732">Signal</keyword>
<dbReference type="PANTHER" id="PTHR37345:SF1">
    <property type="entry name" value="COILED-COIL DOMAIN-CONTAINING PROTEIN 107"/>
    <property type="match status" value="1"/>
</dbReference>
<dbReference type="GeneID" id="110201446"/>
<dbReference type="RefSeq" id="XP_020832743.1">
    <property type="nucleotide sequence ID" value="XM_020977084.1"/>
</dbReference>
<feature type="compositionally biased region" description="Polar residues" evidence="1">
    <location>
        <begin position="214"/>
        <end position="228"/>
    </location>
</feature>
<accession>A0A6P5JH64</accession>
<proteinExistence type="predicted"/>
<protein>
    <submittedName>
        <fullName evidence="4">Coiled-coil domain-containing protein 107 isoform X1</fullName>
    </submittedName>
</protein>
<sequence>MNALATLFLSSLRCYGRGQLGAHTCVVTGCVIRLPPALVACGFRLAPHSDMRAPGPCGPVLLPAALALLVMSAALRVFEGGAGSRPPAGEPARDGLRRTLEEPRAAGRAWGPLPLGALYAVGILAFVLRRCLQGQEEAEVSSEDKSAEKELLRREEQLAQELAKTEQLLGGVLDQLDPLFERVDALAGAQQDLLTLRLHTISQLLKDKGLDTTLASQGTRTGQDSNSNRHQRRRGRGREFCTAPPVASETKTSPILRMYEEGLGLRCIPLFLPPPAFPLCACAHSSSLSPPPPGLCLGCSRWGE</sequence>
<dbReference type="Proteomes" id="UP000515140">
    <property type="component" value="Unplaced"/>
</dbReference>
<organism evidence="3 4">
    <name type="scientific">Phascolarctos cinereus</name>
    <name type="common">Koala</name>
    <dbReference type="NCBI Taxonomy" id="38626"/>
    <lineage>
        <taxon>Eukaryota</taxon>
        <taxon>Metazoa</taxon>
        <taxon>Chordata</taxon>
        <taxon>Craniata</taxon>
        <taxon>Vertebrata</taxon>
        <taxon>Euteleostomi</taxon>
        <taxon>Mammalia</taxon>
        <taxon>Metatheria</taxon>
        <taxon>Diprotodontia</taxon>
        <taxon>Phascolarctidae</taxon>
        <taxon>Phascolarctos</taxon>
    </lineage>
</organism>
<evidence type="ECO:0000256" key="1">
    <source>
        <dbReference type="SAM" id="MobiDB-lite"/>
    </source>
</evidence>
<dbReference type="CTD" id="203260"/>
<evidence type="ECO:0000313" key="4">
    <source>
        <dbReference type="RefSeq" id="XP_020832743.1"/>
    </source>
</evidence>
<evidence type="ECO:0000313" key="3">
    <source>
        <dbReference type="Proteomes" id="UP000515140"/>
    </source>
</evidence>
<feature type="chain" id="PRO_5027546061" evidence="2">
    <location>
        <begin position="19"/>
        <end position="304"/>
    </location>
</feature>
<dbReference type="AlphaFoldDB" id="A0A6P5JH64"/>
<dbReference type="InParanoid" id="A0A6P5JH64"/>
<dbReference type="InterPro" id="IPR038779">
    <property type="entry name" value="CCDC107"/>
</dbReference>
<dbReference type="KEGG" id="pcw:110201446"/>
<feature type="region of interest" description="Disordered" evidence="1">
    <location>
        <begin position="214"/>
        <end position="238"/>
    </location>
</feature>
<evidence type="ECO:0000256" key="2">
    <source>
        <dbReference type="SAM" id="SignalP"/>
    </source>
</evidence>
<dbReference type="PANTHER" id="PTHR37345">
    <property type="entry name" value="COILED-COIL DOMAIN-CONTAINING PROTEIN 107"/>
    <property type="match status" value="1"/>
</dbReference>
<reference evidence="4" key="1">
    <citation type="submission" date="2025-08" db="UniProtKB">
        <authorList>
            <consortium name="RefSeq"/>
        </authorList>
    </citation>
    <scope>IDENTIFICATION</scope>
    <source>
        <tissue evidence="4">Spleen</tissue>
    </source>
</reference>
<keyword evidence="3" id="KW-1185">Reference proteome</keyword>